<feature type="transmembrane region" description="Helical" evidence="2">
    <location>
        <begin position="232"/>
        <end position="254"/>
    </location>
</feature>
<keyword evidence="2" id="KW-0812">Transmembrane</keyword>
<keyword evidence="5" id="KW-1185">Reference proteome</keyword>
<reference evidence="4 5" key="1">
    <citation type="submission" date="2021-03" db="EMBL/GenBank/DDBJ databases">
        <title>Genomic Encyclopedia of Type Strains, Phase IV (KMG-IV): sequencing the most valuable type-strain genomes for metagenomic binning, comparative biology and taxonomic classification.</title>
        <authorList>
            <person name="Goeker M."/>
        </authorList>
    </citation>
    <scope>NUCLEOTIDE SEQUENCE [LARGE SCALE GENOMIC DNA]</scope>
    <source>
        <strain evidence="4 5">DSM 101953</strain>
    </source>
</reference>
<keyword evidence="3" id="KW-0732">Signal</keyword>
<dbReference type="Proteomes" id="UP000773462">
    <property type="component" value="Unassembled WGS sequence"/>
</dbReference>
<proteinExistence type="predicted"/>
<dbReference type="EMBL" id="JAGGLV010000001">
    <property type="protein sequence ID" value="MBP2110342.1"/>
    <property type="molecule type" value="Genomic_DNA"/>
</dbReference>
<name>A0ABS4NJW5_9BACL</name>
<accession>A0ABS4NJW5</accession>
<organism evidence="4 5">
    <name type="scientific">Paenibacillus silagei</name>
    <dbReference type="NCBI Taxonomy" id="1670801"/>
    <lineage>
        <taxon>Bacteria</taxon>
        <taxon>Bacillati</taxon>
        <taxon>Bacillota</taxon>
        <taxon>Bacilli</taxon>
        <taxon>Bacillales</taxon>
        <taxon>Paenibacillaceae</taxon>
        <taxon>Paenibacillus</taxon>
    </lineage>
</organism>
<evidence type="ECO:0000313" key="4">
    <source>
        <dbReference type="EMBL" id="MBP2110342.1"/>
    </source>
</evidence>
<comment type="caution">
    <text evidence="4">The sequence shown here is derived from an EMBL/GenBank/DDBJ whole genome shotgun (WGS) entry which is preliminary data.</text>
</comment>
<feature type="signal peptide" evidence="3">
    <location>
        <begin position="1"/>
        <end position="25"/>
    </location>
</feature>
<evidence type="ECO:0000313" key="5">
    <source>
        <dbReference type="Proteomes" id="UP000773462"/>
    </source>
</evidence>
<evidence type="ECO:0000256" key="2">
    <source>
        <dbReference type="SAM" id="Phobius"/>
    </source>
</evidence>
<feature type="region of interest" description="Disordered" evidence="1">
    <location>
        <begin position="176"/>
        <end position="196"/>
    </location>
</feature>
<keyword evidence="2" id="KW-0472">Membrane</keyword>
<dbReference type="RefSeq" id="WP_209868884.1">
    <property type="nucleotide sequence ID" value="NZ_JAGGLV010000001.1"/>
</dbReference>
<sequence length="263" mass="28864">MRKKIFLASVASFLLLLHLLSPIQAQGVAEDVVFFANTEGLSLIKEGLSKDPEGYGYTNETEIGEITVGEGMQIHFIDGAKLMEASDSLLETVTPQESWEFLILSNGVPKSKMVIQKDSNGSYQVNEFGGNPETLAYAIQALQTEGNVSEPTLIRERDEYIAAFKKDNQELIIAPQQTSSTESKGLGSNSEPQPPEHLIDVLQSLQNDSSEDAKDGSGTVASAYKNDDSNHLLRPIMISALIALAVVFIMWIYLRRRKSSNPI</sequence>
<feature type="compositionally biased region" description="Polar residues" evidence="1">
    <location>
        <begin position="176"/>
        <end position="191"/>
    </location>
</feature>
<evidence type="ECO:0000256" key="1">
    <source>
        <dbReference type="SAM" id="MobiDB-lite"/>
    </source>
</evidence>
<gene>
    <name evidence="4" type="ORF">J2Z70_000481</name>
</gene>
<protein>
    <recommendedName>
        <fullName evidence="6">Secreted protein</fullName>
    </recommendedName>
</protein>
<evidence type="ECO:0008006" key="6">
    <source>
        <dbReference type="Google" id="ProtNLM"/>
    </source>
</evidence>
<evidence type="ECO:0000256" key="3">
    <source>
        <dbReference type="SAM" id="SignalP"/>
    </source>
</evidence>
<feature type="chain" id="PRO_5045323868" description="Secreted protein" evidence="3">
    <location>
        <begin position="26"/>
        <end position="263"/>
    </location>
</feature>
<keyword evidence="2" id="KW-1133">Transmembrane helix</keyword>